<dbReference type="Pfam" id="PF09527">
    <property type="entry name" value="ATPase_gene1"/>
    <property type="match status" value="1"/>
</dbReference>
<keyword evidence="1" id="KW-0472">Membrane</keyword>
<feature type="transmembrane region" description="Helical" evidence="1">
    <location>
        <begin position="12"/>
        <end position="33"/>
    </location>
</feature>
<dbReference type="EMBL" id="JAFBFH010000007">
    <property type="protein sequence ID" value="MBM7714491.1"/>
    <property type="molecule type" value="Genomic_DNA"/>
</dbReference>
<keyword evidence="1" id="KW-0812">Transmembrane</keyword>
<feature type="transmembrane region" description="Helical" evidence="1">
    <location>
        <begin position="45"/>
        <end position="66"/>
    </location>
</feature>
<gene>
    <name evidence="2" type="ORF">JOC94_001463</name>
</gene>
<sequence length="73" mass="8010">MNRKNRHPLYGMALYSAILAQLAGSTLVGVFAGNWLDNITGKEPLFLVVGLFFGLAAGVMALIYTIRQFFSED</sequence>
<accession>A0ABS2R4C4</accession>
<dbReference type="RefSeq" id="WP_077109627.1">
    <property type="nucleotide sequence ID" value="NZ_JAFBFH010000007.1"/>
</dbReference>
<comment type="caution">
    <text evidence="2">The sequence shown here is derived from an EMBL/GenBank/DDBJ whole genome shotgun (WGS) entry which is preliminary data.</text>
</comment>
<organism evidence="2 3">
    <name type="scientific">Siminovitchia thermophila</name>
    <dbReference type="NCBI Taxonomy" id="1245522"/>
    <lineage>
        <taxon>Bacteria</taxon>
        <taxon>Bacillati</taxon>
        <taxon>Bacillota</taxon>
        <taxon>Bacilli</taxon>
        <taxon>Bacillales</taxon>
        <taxon>Bacillaceae</taxon>
        <taxon>Siminovitchia</taxon>
    </lineage>
</organism>
<keyword evidence="1" id="KW-1133">Transmembrane helix</keyword>
<proteinExistence type="predicted"/>
<dbReference type="InterPro" id="IPR032820">
    <property type="entry name" value="ATPase_put"/>
</dbReference>
<dbReference type="Proteomes" id="UP000823485">
    <property type="component" value="Unassembled WGS sequence"/>
</dbReference>
<reference evidence="2 3" key="1">
    <citation type="submission" date="2021-01" db="EMBL/GenBank/DDBJ databases">
        <title>Genomic Encyclopedia of Type Strains, Phase IV (KMG-IV): sequencing the most valuable type-strain genomes for metagenomic binning, comparative biology and taxonomic classification.</title>
        <authorList>
            <person name="Goeker M."/>
        </authorList>
    </citation>
    <scope>NUCLEOTIDE SEQUENCE [LARGE SCALE GENOMIC DNA]</scope>
    <source>
        <strain evidence="2 3">DSM 105453</strain>
    </source>
</reference>
<protein>
    <submittedName>
        <fullName evidence="2">F0F1-type ATP synthase assembly protein I</fullName>
    </submittedName>
</protein>
<evidence type="ECO:0000313" key="3">
    <source>
        <dbReference type="Proteomes" id="UP000823485"/>
    </source>
</evidence>
<evidence type="ECO:0000256" key="1">
    <source>
        <dbReference type="SAM" id="Phobius"/>
    </source>
</evidence>
<name>A0ABS2R4C4_9BACI</name>
<keyword evidence="3" id="KW-1185">Reference proteome</keyword>
<evidence type="ECO:0000313" key="2">
    <source>
        <dbReference type="EMBL" id="MBM7714491.1"/>
    </source>
</evidence>